<accession>A0A9X4XLR8</accession>
<evidence type="ECO:0000256" key="10">
    <source>
        <dbReference type="SAM" id="Phobius"/>
    </source>
</evidence>
<keyword evidence="4 10" id="KW-0812">Transmembrane</keyword>
<evidence type="ECO:0000256" key="5">
    <source>
        <dbReference type="ARBA" id="ARBA00022906"/>
    </source>
</evidence>
<feature type="domain" description="Cation efflux protein cytoplasmic" evidence="12">
    <location>
        <begin position="253"/>
        <end position="328"/>
    </location>
</feature>
<evidence type="ECO:0000256" key="7">
    <source>
        <dbReference type="ARBA" id="ARBA00023065"/>
    </source>
</evidence>
<dbReference type="AlphaFoldDB" id="A0A9X4XLR8"/>
<feature type="transmembrane region" description="Helical" evidence="10">
    <location>
        <begin position="57"/>
        <end position="82"/>
    </location>
</feature>
<evidence type="ECO:0000256" key="9">
    <source>
        <dbReference type="SAM" id="MobiDB-lite"/>
    </source>
</evidence>
<sequence length="342" mass="36683">MLRCRETDCGCGRSRRAVRASQFARSAVTTRSSRGGPVTHDHSHAHLSPATLRNERALWTALAPTTAFMLAEIIGGVVFGSLALISDAGHMATDVFGIGLAIAAIRLGRRPPDARRTFGYERLEILAAAANALLLIGVAVYILYEAWRRLSEPPEIQSIGMLVIAVMGLGVNLFSMRVLAGGKDESLNLKGAYLEVWSDLLGSIGVIVAAVLIRLTGWTVIDTIVAVLIGLWVVPRTAMLLRGAVNILLEGVPDGIDLVAVRDAIAAEPGIEDVHDLHVWALTGGRICLTAHVLAPTRRDDQDALIAATREMLHERFGIGHVTLQVEREPCPDAAAGGHRFL</sequence>
<comment type="similarity">
    <text evidence="2">Belongs to the cation diffusion facilitator (CDF) transporter (TC 2.A.4) family. SLC30A subfamily.</text>
</comment>
<feature type="region of interest" description="Disordered" evidence="9">
    <location>
        <begin position="26"/>
        <end position="46"/>
    </location>
</feature>
<dbReference type="PANTHER" id="PTHR11562:SF17">
    <property type="entry name" value="RE54080P-RELATED"/>
    <property type="match status" value="1"/>
</dbReference>
<comment type="caution">
    <text evidence="13">The sequence shown here is derived from an EMBL/GenBank/DDBJ whole genome shotgun (WGS) entry which is preliminary data.</text>
</comment>
<evidence type="ECO:0000259" key="12">
    <source>
        <dbReference type="Pfam" id="PF16916"/>
    </source>
</evidence>
<protein>
    <submittedName>
        <fullName evidence="13">Cation diffusion facilitator family transporter</fullName>
    </submittedName>
</protein>
<evidence type="ECO:0000313" key="13">
    <source>
        <dbReference type="EMBL" id="MTW17473.1"/>
    </source>
</evidence>
<dbReference type="InterPro" id="IPR027470">
    <property type="entry name" value="Cation_efflux_CTD"/>
</dbReference>
<dbReference type="PANTHER" id="PTHR11562">
    <property type="entry name" value="CATION EFFLUX PROTEIN/ ZINC TRANSPORTER"/>
    <property type="match status" value="1"/>
</dbReference>
<evidence type="ECO:0000256" key="8">
    <source>
        <dbReference type="ARBA" id="ARBA00023136"/>
    </source>
</evidence>
<reference evidence="13 14" key="1">
    <citation type="submission" date="2019-11" db="EMBL/GenBank/DDBJ databases">
        <title>Whole-genome sequence of Rhodoplanes serenus DSM 18633, type strain.</title>
        <authorList>
            <person name="Kyndt J.A."/>
            <person name="Meyer T.E."/>
        </authorList>
    </citation>
    <scope>NUCLEOTIDE SEQUENCE [LARGE SCALE GENOMIC DNA]</scope>
    <source>
        <strain evidence="13 14">DSM 18633</strain>
    </source>
</reference>
<dbReference type="SUPFAM" id="SSF161111">
    <property type="entry name" value="Cation efflux protein transmembrane domain-like"/>
    <property type="match status" value="1"/>
</dbReference>
<evidence type="ECO:0000256" key="2">
    <source>
        <dbReference type="ARBA" id="ARBA00008873"/>
    </source>
</evidence>
<keyword evidence="6 10" id="KW-1133">Transmembrane helix</keyword>
<organism evidence="13 14">
    <name type="scientific">Rhodoplanes serenus</name>
    <dbReference type="NCBI Taxonomy" id="200615"/>
    <lineage>
        <taxon>Bacteria</taxon>
        <taxon>Pseudomonadati</taxon>
        <taxon>Pseudomonadota</taxon>
        <taxon>Alphaproteobacteria</taxon>
        <taxon>Hyphomicrobiales</taxon>
        <taxon>Nitrobacteraceae</taxon>
        <taxon>Rhodoplanes</taxon>
    </lineage>
</organism>
<dbReference type="InterPro" id="IPR027469">
    <property type="entry name" value="Cation_efflux_TMD_sf"/>
</dbReference>
<feature type="transmembrane region" description="Helical" evidence="10">
    <location>
        <begin position="192"/>
        <end position="212"/>
    </location>
</feature>
<name>A0A9X4XLR8_9BRAD</name>
<dbReference type="GO" id="GO:0005886">
    <property type="term" value="C:plasma membrane"/>
    <property type="evidence" value="ECO:0007669"/>
    <property type="project" value="TreeGrafter"/>
</dbReference>
<dbReference type="Pfam" id="PF16916">
    <property type="entry name" value="ZT_dimer"/>
    <property type="match status" value="1"/>
</dbReference>
<comment type="subcellular location">
    <subcellularLocation>
        <location evidence="1">Membrane</location>
        <topology evidence="1">Multi-pass membrane protein</topology>
    </subcellularLocation>
</comment>
<dbReference type="InterPro" id="IPR050681">
    <property type="entry name" value="CDF/SLC30A"/>
</dbReference>
<dbReference type="Gene3D" id="1.20.1510.10">
    <property type="entry name" value="Cation efflux protein transmembrane domain"/>
    <property type="match status" value="1"/>
</dbReference>
<dbReference type="InterPro" id="IPR002524">
    <property type="entry name" value="Cation_efflux"/>
</dbReference>
<feature type="domain" description="Cation efflux protein transmembrane" evidence="11">
    <location>
        <begin position="59"/>
        <end position="249"/>
    </location>
</feature>
<dbReference type="Proteomes" id="UP000438991">
    <property type="component" value="Unassembled WGS sequence"/>
</dbReference>
<feature type="transmembrane region" description="Helical" evidence="10">
    <location>
        <begin position="125"/>
        <end position="144"/>
    </location>
</feature>
<dbReference type="EMBL" id="WNKV01000010">
    <property type="protein sequence ID" value="MTW17473.1"/>
    <property type="molecule type" value="Genomic_DNA"/>
</dbReference>
<dbReference type="NCBIfam" id="TIGR01297">
    <property type="entry name" value="CDF"/>
    <property type="match status" value="1"/>
</dbReference>
<keyword evidence="7" id="KW-0406">Ion transport</keyword>
<keyword evidence="8 10" id="KW-0472">Membrane</keyword>
<keyword evidence="5" id="KW-0862">Zinc</keyword>
<dbReference type="InterPro" id="IPR058533">
    <property type="entry name" value="Cation_efflux_TM"/>
</dbReference>
<keyword evidence="5" id="KW-0864">Zinc transport</keyword>
<feature type="transmembrane region" description="Helical" evidence="10">
    <location>
        <begin position="88"/>
        <end position="105"/>
    </location>
</feature>
<feature type="transmembrane region" description="Helical" evidence="10">
    <location>
        <begin position="156"/>
        <end position="180"/>
    </location>
</feature>
<proteinExistence type="inferred from homology"/>
<evidence type="ECO:0000256" key="1">
    <source>
        <dbReference type="ARBA" id="ARBA00004141"/>
    </source>
</evidence>
<keyword evidence="3" id="KW-0813">Transport</keyword>
<feature type="transmembrane region" description="Helical" evidence="10">
    <location>
        <begin position="218"/>
        <end position="234"/>
    </location>
</feature>
<evidence type="ECO:0000256" key="6">
    <source>
        <dbReference type="ARBA" id="ARBA00022989"/>
    </source>
</evidence>
<gene>
    <name evidence="13" type="ORF">GJ689_14810</name>
</gene>
<evidence type="ECO:0000313" key="14">
    <source>
        <dbReference type="Proteomes" id="UP000438991"/>
    </source>
</evidence>
<evidence type="ECO:0000256" key="3">
    <source>
        <dbReference type="ARBA" id="ARBA00022448"/>
    </source>
</evidence>
<evidence type="ECO:0000259" key="11">
    <source>
        <dbReference type="Pfam" id="PF01545"/>
    </source>
</evidence>
<dbReference type="InterPro" id="IPR036837">
    <property type="entry name" value="Cation_efflux_CTD_sf"/>
</dbReference>
<dbReference type="GO" id="GO:0005385">
    <property type="term" value="F:zinc ion transmembrane transporter activity"/>
    <property type="evidence" value="ECO:0007669"/>
    <property type="project" value="TreeGrafter"/>
</dbReference>
<evidence type="ECO:0000256" key="4">
    <source>
        <dbReference type="ARBA" id="ARBA00022692"/>
    </source>
</evidence>
<dbReference type="Pfam" id="PF01545">
    <property type="entry name" value="Cation_efflux"/>
    <property type="match status" value="1"/>
</dbReference>
<dbReference type="SUPFAM" id="SSF160240">
    <property type="entry name" value="Cation efflux protein cytoplasmic domain-like"/>
    <property type="match status" value="1"/>
</dbReference>